<dbReference type="Proteomes" id="UP000019116">
    <property type="component" value="Chromosome 3A"/>
</dbReference>
<sequence length="409" mass="45985">MAEAAAAAETMAEAVAAAETMAEAVTAAATTLLPGLPDEIVVWEILVCLDPKSILRSRAVRRDWRCAITNRRFLLSHHARQPALPILFSDGYRNILTFDHRADAASQLHTVARLALSQPFKLEASCDGLLILSKPPEMAGSRALLTVCNPVTRQHASLRRTLKDFNILGMYPHCPTGKYRLLLQGRSFMDSSTDRTGWYVLELGSDEAPRYIGCSKTKLQLAIFHAPVRVRDSLHWHPVCYAPVYGETEFFQLERKLVIVFDTIAESFRQIRATLAPTNYSCIFEMDDMLGIYSCNKAKNIVDIWVLQNYESEIWDLKYRVQLPTAEIWGKFEGIDGDSYWYVTVVSGDGVVLLLVSFGNRLFFVDTGGELVASFRDLHVGEHRLKQTLVPHDFFMTLEGYAVDASPFI</sequence>
<gene>
    <name evidence="2" type="primary">LOC123059256</name>
</gene>
<dbReference type="Gramene" id="TraesJAG3A03G01509070.1">
    <property type="protein sequence ID" value="TraesJAG3A03G01509070.1.CDS1"/>
    <property type="gene ID" value="TraesJAG3A03G01509070"/>
</dbReference>
<evidence type="ECO:0000313" key="2">
    <source>
        <dbReference type="EnsemblPlants" id="TraesCS3A02G469700.1.cds1"/>
    </source>
</evidence>
<protein>
    <recommendedName>
        <fullName evidence="1">F-box associated beta-propeller type 3 domain-containing protein</fullName>
    </recommendedName>
</protein>
<dbReference type="InterPro" id="IPR013187">
    <property type="entry name" value="F-box-assoc_dom_typ3"/>
</dbReference>
<dbReference type="AlphaFoldDB" id="A0A3B6EQ57"/>
<dbReference type="Gramene" id="TraesWEE_scaffold_028250_01G000200.1">
    <property type="protein sequence ID" value="TraesWEE_scaffold_028250_01G000200.1"/>
    <property type="gene ID" value="TraesWEE_scaffold_028250_01G000200"/>
</dbReference>
<dbReference type="Gramene" id="TraesCS3A03G1094200.1">
    <property type="protein sequence ID" value="TraesCS3A03G1094200.1.CDS1"/>
    <property type="gene ID" value="TraesCS3A03G1094200"/>
</dbReference>
<organism evidence="2">
    <name type="scientific">Triticum aestivum</name>
    <name type="common">Wheat</name>
    <dbReference type="NCBI Taxonomy" id="4565"/>
    <lineage>
        <taxon>Eukaryota</taxon>
        <taxon>Viridiplantae</taxon>
        <taxon>Streptophyta</taxon>
        <taxon>Embryophyta</taxon>
        <taxon>Tracheophyta</taxon>
        <taxon>Spermatophyta</taxon>
        <taxon>Magnoliopsida</taxon>
        <taxon>Liliopsida</taxon>
        <taxon>Poales</taxon>
        <taxon>Poaceae</taxon>
        <taxon>BOP clade</taxon>
        <taxon>Pooideae</taxon>
        <taxon>Triticodae</taxon>
        <taxon>Triticeae</taxon>
        <taxon>Triticinae</taxon>
        <taxon>Triticum</taxon>
    </lineage>
</organism>
<dbReference type="Gramene" id="TraesROB_scaffold_025668_01G000200.1">
    <property type="protein sequence ID" value="TraesROB_scaffold_025668_01G000200.1"/>
    <property type="gene ID" value="TraesROB_scaffold_025668_01G000200"/>
</dbReference>
<name>A0A3B6EQ57_WHEAT</name>
<dbReference type="OMA" id="WRCATTN"/>
<feature type="domain" description="F-box associated beta-propeller type 3" evidence="1">
    <location>
        <begin position="122"/>
        <end position="333"/>
    </location>
</feature>
<evidence type="ECO:0000259" key="1">
    <source>
        <dbReference type="Pfam" id="PF08268"/>
    </source>
</evidence>
<dbReference type="Gramene" id="TraesLDM3A03G01500800.1">
    <property type="protein sequence ID" value="TraesLDM3A03G01500800.1.CDS1"/>
    <property type="gene ID" value="TraesLDM3A03G01500800"/>
</dbReference>
<dbReference type="STRING" id="4565.A0A3B6EQ57"/>
<dbReference type="PANTHER" id="PTHR31672:SF2">
    <property type="entry name" value="F-BOX DOMAIN-CONTAINING PROTEIN"/>
    <property type="match status" value="1"/>
</dbReference>
<dbReference type="InterPro" id="IPR036047">
    <property type="entry name" value="F-box-like_dom_sf"/>
</dbReference>
<dbReference type="Gramene" id="TraesARI3A03G01522100.1">
    <property type="protein sequence ID" value="TraesARI3A03G01522100.1.CDS1"/>
    <property type="gene ID" value="TraesARI3A03G01522100"/>
</dbReference>
<dbReference type="RefSeq" id="XP_044337797.1">
    <property type="nucleotide sequence ID" value="XM_044481862.1"/>
</dbReference>
<dbReference type="Gramene" id="TraesCS3A02G469700.1">
    <property type="protein sequence ID" value="TraesCS3A02G469700.1.cds1"/>
    <property type="gene ID" value="TraesCS3A02G469700"/>
</dbReference>
<dbReference type="Gramene" id="TraesSYM3A03G01523500.1">
    <property type="protein sequence ID" value="TraesSYM3A03G01523500.1.CDS1"/>
    <property type="gene ID" value="TraesSYM3A03G01523500"/>
</dbReference>
<reference evidence="2" key="1">
    <citation type="submission" date="2018-08" db="EMBL/GenBank/DDBJ databases">
        <authorList>
            <person name="Rossello M."/>
        </authorList>
    </citation>
    <scope>NUCLEOTIDE SEQUENCE [LARGE SCALE GENOMIC DNA]</scope>
    <source>
        <strain evidence="2">cv. Chinese Spring</strain>
    </source>
</reference>
<evidence type="ECO:0000313" key="3">
    <source>
        <dbReference type="Proteomes" id="UP000019116"/>
    </source>
</evidence>
<reference evidence="2" key="2">
    <citation type="submission" date="2018-10" db="UniProtKB">
        <authorList>
            <consortium name="EnsemblPlants"/>
        </authorList>
    </citation>
    <scope>IDENTIFICATION</scope>
</reference>
<keyword evidence="3" id="KW-1185">Reference proteome</keyword>
<dbReference type="SUPFAM" id="SSF81383">
    <property type="entry name" value="F-box domain"/>
    <property type="match status" value="1"/>
</dbReference>
<dbReference type="OrthoDB" id="658698at2759"/>
<dbReference type="EnsemblPlants" id="TraesCS3A02G469700.1">
    <property type="protein sequence ID" value="TraesCS3A02G469700.1.cds1"/>
    <property type="gene ID" value="TraesCS3A02G469700"/>
</dbReference>
<dbReference type="PANTHER" id="PTHR31672">
    <property type="entry name" value="BNACNNG10540D PROTEIN"/>
    <property type="match status" value="1"/>
</dbReference>
<dbReference type="GeneID" id="123059256"/>
<dbReference type="Pfam" id="PF08268">
    <property type="entry name" value="FBA_3"/>
    <property type="match status" value="1"/>
</dbReference>
<dbReference type="InterPro" id="IPR050796">
    <property type="entry name" value="SCF_F-box_component"/>
</dbReference>
<dbReference type="Gramene" id="TraesCLE_scaffold_009733_01G000200.1">
    <property type="protein sequence ID" value="TraesCLE_scaffold_009733_01G000200.1"/>
    <property type="gene ID" value="TraesCLE_scaffold_009733_01G000200"/>
</dbReference>
<accession>A0A3B6EQ57</accession>
<proteinExistence type="predicted"/>